<keyword evidence="1" id="KW-1133">Transmembrane helix</keyword>
<evidence type="ECO:0000313" key="3">
    <source>
        <dbReference type="Proteomes" id="UP001203687"/>
    </source>
</evidence>
<reference evidence="2" key="1">
    <citation type="submission" date="2022-04" db="EMBL/GenBank/DDBJ databases">
        <authorList>
            <person name="Ren T."/>
        </authorList>
    </citation>
    <scope>NUCLEOTIDE SEQUENCE</scope>
    <source>
        <strain evidence="2">F63249</strain>
    </source>
</reference>
<dbReference type="RefSeq" id="WP_248411661.1">
    <property type="nucleotide sequence ID" value="NZ_JALPQF010000001.1"/>
</dbReference>
<sequence length="57" mass="6278">MKATRYVLLFVGIAGLSAAFYGLFNGDAFMDHLMTLVCGASLIYGYFQLKHQDTIPS</sequence>
<accession>A0ABT0H4I2</accession>
<proteinExistence type="predicted"/>
<keyword evidence="3" id="KW-1185">Reference proteome</keyword>
<organism evidence="2 3">
    <name type="scientific">Psychroserpens algicola</name>
    <dbReference type="NCBI Taxonomy" id="1719034"/>
    <lineage>
        <taxon>Bacteria</taxon>
        <taxon>Pseudomonadati</taxon>
        <taxon>Bacteroidota</taxon>
        <taxon>Flavobacteriia</taxon>
        <taxon>Flavobacteriales</taxon>
        <taxon>Flavobacteriaceae</taxon>
        <taxon>Psychroserpens</taxon>
    </lineage>
</organism>
<comment type="caution">
    <text evidence="2">The sequence shown here is derived from an EMBL/GenBank/DDBJ whole genome shotgun (WGS) entry which is preliminary data.</text>
</comment>
<protein>
    <submittedName>
        <fullName evidence="2">Uncharacterized protein</fullName>
    </submittedName>
</protein>
<keyword evidence="1" id="KW-0812">Transmembrane</keyword>
<dbReference type="Proteomes" id="UP001203687">
    <property type="component" value="Unassembled WGS sequence"/>
</dbReference>
<name>A0ABT0H4I2_9FLAO</name>
<feature type="transmembrane region" description="Helical" evidence="1">
    <location>
        <begin position="30"/>
        <end position="47"/>
    </location>
</feature>
<feature type="transmembrane region" description="Helical" evidence="1">
    <location>
        <begin position="7"/>
        <end position="24"/>
    </location>
</feature>
<dbReference type="EMBL" id="JALPQF010000001">
    <property type="protein sequence ID" value="MCK8479299.1"/>
    <property type="molecule type" value="Genomic_DNA"/>
</dbReference>
<gene>
    <name evidence="2" type="ORF">MUY34_01630</name>
</gene>
<keyword evidence="1" id="KW-0472">Membrane</keyword>
<evidence type="ECO:0000256" key="1">
    <source>
        <dbReference type="SAM" id="Phobius"/>
    </source>
</evidence>
<evidence type="ECO:0000313" key="2">
    <source>
        <dbReference type="EMBL" id="MCK8479299.1"/>
    </source>
</evidence>